<sequence>MLSSSIKVKRLHKAYRASQSGYCTYNSKSFRYSDI</sequence>
<accession>A0A655X2V2</accession>
<dbReference type="AlphaFoldDB" id="A0A655X2V2"/>
<dbReference type="EMBL" id="CWQJ01000008">
    <property type="protein sequence ID" value="CSC04572.1"/>
    <property type="molecule type" value="Genomic_DNA"/>
</dbReference>
<dbReference type="Proteomes" id="UP000046067">
    <property type="component" value="Unassembled WGS sequence"/>
</dbReference>
<evidence type="ECO:0000313" key="2">
    <source>
        <dbReference type="Proteomes" id="UP000046067"/>
    </source>
</evidence>
<gene>
    <name evidence="1" type="ORF">ERS013201_01647</name>
</gene>
<evidence type="ECO:0000313" key="1">
    <source>
        <dbReference type="EMBL" id="CSC04572.1"/>
    </source>
</evidence>
<organism evidence="1 2">
    <name type="scientific">Vibrio cholerae</name>
    <dbReference type="NCBI Taxonomy" id="666"/>
    <lineage>
        <taxon>Bacteria</taxon>
        <taxon>Pseudomonadati</taxon>
        <taxon>Pseudomonadota</taxon>
        <taxon>Gammaproteobacteria</taxon>
        <taxon>Vibrionales</taxon>
        <taxon>Vibrionaceae</taxon>
        <taxon>Vibrio</taxon>
    </lineage>
</organism>
<name>A0A655X2V2_VIBCL</name>
<protein>
    <submittedName>
        <fullName evidence="1">Uncharacterized protein</fullName>
    </submittedName>
</protein>
<proteinExistence type="predicted"/>
<reference evidence="1 2" key="1">
    <citation type="submission" date="2015-07" db="EMBL/GenBank/DDBJ databases">
        <authorList>
            <consortium name="Pathogen Informatics"/>
        </authorList>
    </citation>
    <scope>NUCLEOTIDE SEQUENCE [LARGE SCALE GENOMIC DNA]</scope>
    <source>
        <strain evidence="1 2">A325</strain>
    </source>
</reference>